<accession>X0XBT2</accession>
<sequence>MKRQFRSRALWLATLALTLLVAPAFAQVPQDMTYTGRLVDNLGDPLAGPVDLELRVFDAETGPTQLYSEEHLGVALDATGGFSVQLGLGTSPSGTFDADLFSDVDRWLEVVVGVEVLTPRQI</sequence>
<protein>
    <submittedName>
        <fullName evidence="1">Uncharacterized protein</fullName>
    </submittedName>
</protein>
<organism evidence="1">
    <name type="scientific">marine sediment metagenome</name>
    <dbReference type="NCBI Taxonomy" id="412755"/>
    <lineage>
        <taxon>unclassified sequences</taxon>
        <taxon>metagenomes</taxon>
        <taxon>ecological metagenomes</taxon>
    </lineage>
</organism>
<evidence type="ECO:0000313" key="1">
    <source>
        <dbReference type="EMBL" id="GAG32887.1"/>
    </source>
</evidence>
<name>X0XBT2_9ZZZZ</name>
<dbReference type="AlphaFoldDB" id="X0XBT2"/>
<feature type="non-terminal residue" evidence="1">
    <location>
        <position position="122"/>
    </location>
</feature>
<proteinExistence type="predicted"/>
<comment type="caution">
    <text evidence="1">The sequence shown here is derived from an EMBL/GenBank/DDBJ whole genome shotgun (WGS) entry which is preliminary data.</text>
</comment>
<dbReference type="EMBL" id="BARS01044134">
    <property type="protein sequence ID" value="GAG32887.1"/>
    <property type="molecule type" value="Genomic_DNA"/>
</dbReference>
<gene>
    <name evidence="1" type="ORF">S01H1_66726</name>
</gene>
<reference evidence="1" key="1">
    <citation type="journal article" date="2014" name="Front. Microbiol.">
        <title>High frequency of phylogenetically diverse reductive dehalogenase-homologous genes in deep subseafloor sedimentary metagenomes.</title>
        <authorList>
            <person name="Kawai M."/>
            <person name="Futagami T."/>
            <person name="Toyoda A."/>
            <person name="Takaki Y."/>
            <person name="Nishi S."/>
            <person name="Hori S."/>
            <person name="Arai W."/>
            <person name="Tsubouchi T."/>
            <person name="Morono Y."/>
            <person name="Uchiyama I."/>
            <person name="Ito T."/>
            <person name="Fujiyama A."/>
            <person name="Inagaki F."/>
            <person name="Takami H."/>
        </authorList>
    </citation>
    <scope>NUCLEOTIDE SEQUENCE</scope>
    <source>
        <strain evidence="1">Expedition CK06-06</strain>
    </source>
</reference>